<dbReference type="HOGENOM" id="CLU_015513_4_2_1"/>
<proteinExistence type="predicted"/>
<evidence type="ECO:0000313" key="4">
    <source>
        <dbReference type="Proteomes" id="UP000000267"/>
    </source>
</evidence>
<dbReference type="GO" id="GO:0005634">
    <property type="term" value="C:nucleus"/>
    <property type="evidence" value="ECO:0007669"/>
    <property type="project" value="TreeGrafter"/>
</dbReference>
<dbReference type="InterPro" id="IPR045107">
    <property type="entry name" value="SAC3/GANP/THP3"/>
</dbReference>
<dbReference type="GeneID" id="5546691"/>
<evidence type="ECO:0000313" key="3">
    <source>
        <dbReference type="EMBL" id="EDO18405.1"/>
    </source>
</evidence>
<evidence type="ECO:0000259" key="2">
    <source>
        <dbReference type="PROSITE" id="PS50250"/>
    </source>
</evidence>
<dbReference type="GO" id="GO:0000791">
    <property type="term" value="C:euchromatin"/>
    <property type="evidence" value="ECO:0007669"/>
    <property type="project" value="EnsemblFungi"/>
</dbReference>
<dbReference type="AlphaFoldDB" id="A7THC4"/>
<dbReference type="EMBL" id="DS480390">
    <property type="protein sequence ID" value="EDO18405.1"/>
    <property type="molecule type" value="Genomic_DNA"/>
</dbReference>
<accession>A7THC4</accession>
<dbReference type="STRING" id="436907.A7THC4"/>
<dbReference type="InterPro" id="IPR005062">
    <property type="entry name" value="SAC3/GANP/THP3_conserved"/>
</dbReference>
<name>A7THC4_VANPO</name>
<dbReference type="PANTHER" id="PTHR12436">
    <property type="entry name" value="80 KDA MCM3-ASSOCIATED PROTEIN"/>
    <property type="match status" value="1"/>
</dbReference>
<dbReference type="InterPro" id="IPR000717">
    <property type="entry name" value="PCI_dom"/>
</dbReference>
<dbReference type="InParanoid" id="A7THC4"/>
<gene>
    <name evidence="3" type="ORF">Kpol_1013p80</name>
</gene>
<dbReference type="Proteomes" id="UP000000267">
    <property type="component" value="Unassembled WGS sequence"/>
</dbReference>
<dbReference type="eggNOG" id="KOG1861">
    <property type="taxonomic scope" value="Eukaryota"/>
</dbReference>
<dbReference type="PhylomeDB" id="A7THC4"/>
<feature type="domain" description="PCI" evidence="2">
    <location>
        <begin position="276"/>
        <end position="445"/>
    </location>
</feature>
<dbReference type="OMA" id="RETMNFK"/>
<protein>
    <recommendedName>
        <fullName evidence="2">PCI domain-containing protein</fullName>
    </recommendedName>
</protein>
<dbReference type="PROSITE" id="PS50250">
    <property type="entry name" value="PCI"/>
    <property type="match status" value="1"/>
</dbReference>
<dbReference type="GO" id="GO:0000398">
    <property type="term" value="P:mRNA splicing, via spliceosome"/>
    <property type="evidence" value="ECO:0007669"/>
    <property type="project" value="EnsemblFungi"/>
</dbReference>
<reference evidence="3 4" key="1">
    <citation type="journal article" date="2007" name="Proc. Natl. Acad. Sci. U.S.A.">
        <title>Independent sorting-out of thousands of duplicated gene pairs in two yeast species descended from a whole-genome duplication.</title>
        <authorList>
            <person name="Scannell D.R."/>
            <person name="Frank A.C."/>
            <person name="Conant G.C."/>
            <person name="Byrne K.P."/>
            <person name="Woolfit M."/>
            <person name="Wolfe K.H."/>
        </authorList>
    </citation>
    <scope>NUCLEOTIDE SEQUENCE [LARGE SCALE GENOMIC DNA]</scope>
    <source>
        <strain evidence="4">ATCC 22028 / DSM 70294 / BCRC 21397 / CBS 2163 / NBRC 10782 / NRRL Y-8283 / UCD 57-17</strain>
    </source>
</reference>
<dbReference type="PANTHER" id="PTHR12436:SF4">
    <property type="entry name" value="LEUKOCYTE RECEPTOR CLUSTER MEMBER 8"/>
    <property type="match status" value="1"/>
</dbReference>
<sequence length="465" mass="53794">MSNSYNQVTPFKLGQKKKKTKTNSTLTNVGISPFQNPNLNFPPIMNLPPNSSNTLVPNPIYNQQYDALPTSLPRPVHSGVLNGLNGLMAVPSQNMNSVYNPNNNNFGFPMNEVMMNSFLKTSMKKATLTNNSQSFDLVDDLERKRKRAEKFSTPVKAVKRVNDSLVDEDFSNLNAISTSSHKFDKNKKIVGLCQVLEKPYLRLTSDPNPELVRPLHILKKTYEMLIKKSKKKETSYKYLNDQFKSMRQDLRVQMIENQFTVKVYQTNARLALENDDIGEFNQCQSRLFALYEKENIKPSNIEEFTCYKILYCIMTENNSAISSLKLKLLTKEMHIFANYMVRCAFLLAEAHFTNNYHQFFNIYGSLEYLSKKLVDIFISKIRLKSLVTISKSYNQISMSFLMKELQFKDVNEIKDFLKSKGIDKYVVEKNLGQESEYIYLDTKSCRNDIVRQYGMFKKIDIKGQQ</sequence>
<feature type="region of interest" description="Disordered" evidence="1">
    <location>
        <begin position="1"/>
        <end position="31"/>
    </location>
</feature>
<dbReference type="Pfam" id="PF03399">
    <property type="entry name" value="SAC3_GANP"/>
    <property type="match status" value="1"/>
</dbReference>
<evidence type="ECO:0000256" key="1">
    <source>
        <dbReference type="SAM" id="MobiDB-lite"/>
    </source>
</evidence>
<dbReference type="OrthoDB" id="199574at2759"/>
<dbReference type="FunCoup" id="A7THC4">
    <property type="interactions" value="58"/>
</dbReference>
<dbReference type="KEGG" id="vpo:Kpol_1013p80"/>
<keyword evidence="4" id="KW-1185">Reference proteome</keyword>
<dbReference type="Gene3D" id="1.25.40.990">
    <property type="match status" value="1"/>
</dbReference>
<dbReference type="RefSeq" id="XP_001646263.1">
    <property type="nucleotide sequence ID" value="XM_001646213.1"/>
</dbReference>
<organism evidence="4">
    <name type="scientific">Vanderwaltozyma polyspora (strain ATCC 22028 / DSM 70294 / BCRC 21397 / CBS 2163 / NBRC 10782 / NRRL Y-8283 / UCD 57-17)</name>
    <name type="common">Kluyveromyces polysporus</name>
    <dbReference type="NCBI Taxonomy" id="436907"/>
    <lineage>
        <taxon>Eukaryota</taxon>
        <taxon>Fungi</taxon>
        <taxon>Dikarya</taxon>
        <taxon>Ascomycota</taxon>
        <taxon>Saccharomycotina</taxon>
        <taxon>Saccharomycetes</taxon>
        <taxon>Saccharomycetales</taxon>
        <taxon>Saccharomycetaceae</taxon>
        <taxon>Vanderwaltozyma</taxon>
    </lineage>
</organism>